<accession>A0A068T117</accession>
<dbReference type="Pfam" id="PF03781">
    <property type="entry name" value="FGE-sulfatase"/>
    <property type="match status" value="1"/>
</dbReference>
<organism evidence="3 4">
    <name type="scientific">Neorhizobium galegae bv. orientalis str. HAMBI 540</name>
    <dbReference type="NCBI Taxonomy" id="1028800"/>
    <lineage>
        <taxon>Bacteria</taxon>
        <taxon>Pseudomonadati</taxon>
        <taxon>Pseudomonadota</taxon>
        <taxon>Alphaproteobacteria</taxon>
        <taxon>Hyphomicrobiales</taxon>
        <taxon>Rhizobiaceae</taxon>
        <taxon>Rhizobium/Agrobacterium group</taxon>
        <taxon>Neorhizobium</taxon>
    </lineage>
</organism>
<dbReference type="KEGG" id="ngg:RG540_PA14170"/>
<proteinExistence type="predicted"/>
<dbReference type="GO" id="GO:0120147">
    <property type="term" value="F:formylglycine-generating oxidase activity"/>
    <property type="evidence" value="ECO:0007669"/>
    <property type="project" value="TreeGrafter"/>
</dbReference>
<dbReference type="InterPro" id="IPR051043">
    <property type="entry name" value="Sulfatase_Mod_Factor_Kinase"/>
</dbReference>
<dbReference type="InterPro" id="IPR016187">
    <property type="entry name" value="CTDL_fold"/>
</dbReference>
<evidence type="ECO:0000256" key="1">
    <source>
        <dbReference type="SAM" id="MobiDB-lite"/>
    </source>
</evidence>
<dbReference type="HOGENOM" id="CLU_012431_4_2_5"/>
<dbReference type="GeneID" id="24260182"/>
<gene>
    <name evidence="3" type="ORF">RG540_PA14170</name>
</gene>
<feature type="domain" description="Sulfatase-modifying factor enzyme-like" evidence="2">
    <location>
        <begin position="31"/>
        <end position="306"/>
    </location>
</feature>
<dbReference type="RefSeq" id="WP_041365873.1">
    <property type="nucleotide sequence ID" value="NZ_HG938354.1"/>
</dbReference>
<evidence type="ECO:0000259" key="2">
    <source>
        <dbReference type="Pfam" id="PF03781"/>
    </source>
</evidence>
<dbReference type="PANTHER" id="PTHR23150:SF19">
    <property type="entry name" value="FORMYLGLYCINE-GENERATING ENZYME"/>
    <property type="match status" value="1"/>
</dbReference>
<dbReference type="InterPro" id="IPR005532">
    <property type="entry name" value="SUMF_dom"/>
</dbReference>
<dbReference type="PANTHER" id="PTHR23150">
    <property type="entry name" value="SULFATASE MODIFYING FACTOR 1, 2"/>
    <property type="match status" value="1"/>
</dbReference>
<reference evidence="4" key="1">
    <citation type="journal article" date="2014" name="BMC Genomics">
        <title>Genome sequencing of two Neorhizobium galegae strains reveals a noeT gene responsible for the unusual acetylation of the nodulation factors.</title>
        <authorList>
            <person name="Osterman J."/>
            <person name="Marsh J."/>
            <person name="Laine P.K."/>
            <person name="Zeng Z."/>
            <person name="Alatalo E."/>
            <person name="Sullivan J.T."/>
            <person name="Young J.P."/>
            <person name="Thomas-Oates J."/>
            <person name="Paulin L."/>
            <person name="Lindstrom K."/>
        </authorList>
    </citation>
    <scope>NUCLEOTIDE SEQUENCE [LARGE SCALE GENOMIC DNA]</scope>
    <source>
        <strain evidence="4">HAMBI 540</strain>
    </source>
</reference>
<dbReference type="SUPFAM" id="SSF56436">
    <property type="entry name" value="C-type lectin-like"/>
    <property type="match status" value="1"/>
</dbReference>
<dbReference type="OrthoDB" id="9768004at2"/>
<dbReference type="Gene3D" id="3.90.1580.10">
    <property type="entry name" value="paralog of FGE (formylglycine-generating enzyme)"/>
    <property type="match status" value="1"/>
</dbReference>
<sequence>MSGCCSGSRREPEQGISGVPANTVSAGIRGEAIAVKGGETFVGTHDPVISADGEGPERRISLQDFHLEVETVTIRRFAQFVETTGHVTESERFGSSAVFASLLGDSSLATGGVIGTPWWTRVDGATWRQPEGRDSSIDDRLDHPVTHVSWNDALAFARWVGGRLPTEAEWEHAARGGNRRRRYPWGEEEPTDETIFCNIWQGRFPDTNTLQDGYFGTAPARSFAPNEAGFYNLAGNVWEWTADPFKVRSLSKQAKARNEHAKRFSDKVLKGGSFLCHKSYCYRYRIAARMGLSPDSASSNTGFRIAYDAVAGKDDGP</sequence>
<evidence type="ECO:0000313" key="4">
    <source>
        <dbReference type="Proteomes" id="UP000028181"/>
    </source>
</evidence>
<dbReference type="EMBL" id="HG938354">
    <property type="protein sequence ID" value="CDN52093.1"/>
    <property type="molecule type" value="Genomic_DNA"/>
</dbReference>
<dbReference type="Proteomes" id="UP000028181">
    <property type="component" value="Plasmid pHAMBI540a"/>
</dbReference>
<protein>
    <submittedName>
        <fullName evidence="3">Sulfatase-modifying factor 1</fullName>
    </submittedName>
</protein>
<name>A0A068T117_NEOGA</name>
<geneLocation type="plasmid" evidence="4">
    <name>II</name>
</geneLocation>
<keyword evidence="3" id="KW-0614">Plasmid</keyword>
<feature type="region of interest" description="Disordered" evidence="1">
    <location>
        <begin position="1"/>
        <end position="22"/>
    </location>
</feature>
<dbReference type="InterPro" id="IPR042095">
    <property type="entry name" value="SUMF_sf"/>
</dbReference>
<dbReference type="eggNOG" id="COG1262">
    <property type="taxonomic scope" value="Bacteria"/>
</dbReference>
<dbReference type="PATRIC" id="fig|1028800.3.peg.6065"/>
<dbReference type="AlphaFoldDB" id="A0A068T117"/>
<evidence type="ECO:0000313" key="3">
    <source>
        <dbReference type="EMBL" id="CDN52093.1"/>
    </source>
</evidence>
<keyword evidence="4" id="KW-1185">Reference proteome</keyword>